<feature type="transmembrane region" description="Helical" evidence="19">
    <location>
        <begin position="27"/>
        <end position="46"/>
    </location>
</feature>
<keyword evidence="8 20" id="KW-0418">Kinase</keyword>
<keyword evidence="7 17" id="KW-0547">Nucleotide-binding</keyword>
<feature type="binding site" evidence="16">
    <location>
        <position position="51"/>
    </location>
    <ligand>
        <name>substrate</name>
    </ligand>
</feature>
<comment type="cofactor">
    <cofactor evidence="18">
        <name>Mg(2+)</name>
        <dbReference type="ChEBI" id="CHEBI:18420"/>
    </cofactor>
    <text evidence="18">Mn(2+), Zn(2+), Cd(2+) and Co(2+) support activity to lesser extents.</text>
</comment>
<dbReference type="Proteomes" id="UP000657006">
    <property type="component" value="Unassembled WGS sequence"/>
</dbReference>
<evidence type="ECO:0000256" key="11">
    <source>
        <dbReference type="ARBA" id="ARBA00023098"/>
    </source>
</evidence>
<evidence type="ECO:0000256" key="8">
    <source>
        <dbReference type="ARBA" id="ARBA00022777"/>
    </source>
</evidence>
<dbReference type="PANTHER" id="PTHR34299">
    <property type="entry name" value="DIACYLGLYCEROL KINASE"/>
    <property type="match status" value="1"/>
</dbReference>
<keyword evidence="11" id="KW-0443">Lipid metabolism</keyword>
<accession>A0A926I1H1</accession>
<keyword evidence="10 19" id="KW-1133">Transmembrane helix</keyword>
<keyword evidence="21" id="KW-1185">Reference proteome</keyword>
<sequence>MTKITLRESLRHAIDGIGRCLVHERNFRIHTVAAVTVVLFAWLYGVDTGQRALLAVAVATVMTMEMMNTAIEAVVDLITQEKNVYAKIAKDVAAGMVLLAALFAVGIAVIVFHDWTRIVDVIGRLFSSWWSGLLTAVYAGAAVWFIFGWKPHSGS</sequence>
<feature type="binding site" evidence="18">
    <location>
        <position position="72"/>
    </location>
    <ligand>
        <name>a divalent metal cation</name>
        <dbReference type="ChEBI" id="CHEBI:60240"/>
    </ligand>
</feature>
<keyword evidence="3" id="KW-1003">Cell membrane</keyword>
<evidence type="ECO:0000256" key="2">
    <source>
        <dbReference type="ARBA" id="ARBA00005967"/>
    </source>
</evidence>
<dbReference type="InterPro" id="IPR033717">
    <property type="entry name" value="UDPK"/>
</dbReference>
<keyword evidence="5" id="KW-0808">Transferase</keyword>
<keyword evidence="4" id="KW-0444">Lipid biosynthesis</keyword>
<dbReference type="Gene3D" id="1.10.287.3610">
    <property type="match status" value="1"/>
</dbReference>
<evidence type="ECO:0000256" key="19">
    <source>
        <dbReference type="SAM" id="Phobius"/>
    </source>
</evidence>
<dbReference type="GO" id="GO:0046872">
    <property type="term" value="F:metal ion binding"/>
    <property type="evidence" value="ECO:0007669"/>
    <property type="project" value="UniProtKB-KW"/>
</dbReference>
<feature type="binding site" evidence="16">
    <location>
        <position position="65"/>
    </location>
    <ligand>
        <name>substrate</name>
    </ligand>
</feature>
<dbReference type="Pfam" id="PF01219">
    <property type="entry name" value="DAGK_prokar"/>
    <property type="match status" value="1"/>
</dbReference>
<keyword evidence="14" id="KW-1208">Phospholipid metabolism</keyword>
<evidence type="ECO:0000256" key="6">
    <source>
        <dbReference type="ARBA" id="ARBA00022692"/>
    </source>
</evidence>
<protein>
    <submittedName>
        <fullName evidence="20">Diacylglycerol kinase family protein</fullName>
    </submittedName>
</protein>
<feature type="binding site" evidence="18">
    <location>
        <position position="24"/>
    </location>
    <ligand>
        <name>a divalent metal cation</name>
        <dbReference type="ChEBI" id="CHEBI:60240"/>
    </ligand>
</feature>
<dbReference type="GO" id="GO:0005524">
    <property type="term" value="F:ATP binding"/>
    <property type="evidence" value="ECO:0007669"/>
    <property type="project" value="UniProtKB-KW"/>
</dbReference>
<evidence type="ECO:0000256" key="12">
    <source>
        <dbReference type="ARBA" id="ARBA00023136"/>
    </source>
</evidence>
<keyword evidence="6 19" id="KW-0812">Transmembrane</keyword>
<proteinExistence type="inferred from homology"/>
<dbReference type="GO" id="GO:0008654">
    <property type="term" value="P:phospholipid biosynthetic process"/>
    <property type="evidence" value="ECO:0007669"/>
    <property type="project" value="UniProtKB-KW"/>
</dbReference>
<reference evidence="20" key="1">
    <citation type="submission" date="2020-08" db="EMBL/GenBank/DDBJ databases">
        <title>Genome public.</title>
        <authorList>
            <person name="Liu C."/>
            <person name="Sun Q."/>
        </authorList>
    </citation>
    <scope>NUCLEOTIDE SEQUENCE</scope>
    <source>
        <strain evidence="20">NSJ-32</strain>
    </source>
</reference>
<dbReference type="GO" id="GO:0005886">
    <property type="term" value="C:plasma membrane"/>
    <property type="evidence" value="ECO:0007669"/>
    <property type="project" value="UniProtKB-SubCell"/>
</dbReference>
<evidence type="ECO:0000313" key="21">
    <source>
        <dbReference type="Proteomes" id="UP000657006"/>
    </source>
</evidence>
<evidence type="ECO:0000256" key="13">
    <source>
        <dbReference type="ARBA" id="ARBA00023209"/>
    </source>
</evidence>
<dbReference type="PROSITE" id="PS01069">
    <property type="entry name" value="DAGK_PROKAR"/>
    <property type="match status" value="1"/>
</dbReference>
<evidence type="ECO:0000313" key="20">
    <source>
        <dbReference type="EMBL" id="MBC8542991.1"/>
    </source>
</evidence>
<keyword evidence="9 17" id="KW-0067">ATP-binding</keyword>
<comment type="subcellular location">
    <subcellularLocation>
        <location evidence="1">Cell membrane</location>
        <topology evidence="1">Multi-pass membrane protein</topology>
    </subcellularLocation>
</comment>
<gene>
    <name evidence="20" type="ORF">H8730_05485</name>
</gene>
<dbReference type="InterPro" id="IPR000829">
    <property type="entry name" value="DAGK"/>
</dbReference>
<feature type="binding site" evidence="17">
    <location>
        <position position="24"/>
    </location>
    <ligand>
        <name>ATP</name>
        <dbReference type="ChEBI" id="CHEBI:30616"/>
    </ligand>
</feature>
<dbReference type="CDD" id="cd14265">
    <property type="entry name" value="UDPK_IM_like"/>
    <property type="match status" value="1"/>
</dbReference>
<comment type="similarity">
    <text evidence="2">Belongs to the bacterial diacylglycerol kinase family.</text>
</comment>
<dbReference type="AlphaFoldDB" id="A0A926I1H1"/>
<evidence type="ECO:0000256" key="5">
    <source>
        <dbReference type="ARBA" id="ARBA00022679"/>
    </source>
</evidence>
<organism evidence="20 21">
    <name type="scientific">Bianquea renquensis</name>
    <dbReference type="NCBI Taxonomy" id="2763661"/>
    <lineage>
        <taxon>Bacteria</taxon>
        <taxon>Bacillati</taxon>
        <taxon>Bacillota</taxon>
        <taxon>Clostridia</taxon>
        <taxon>Eubacteriales</taxon>
        <taxon>Bianqueaceae</taxon>
        <taxon>Bianquea</taxon>
    </lineage>
</organism>
<evidence type="ECO:0000256" key="16">
    <source>
        <dbReference type="PIRSR" id="PIRSR600829-2"/>
    </source>
</evidence>
<evidence type="ECO:0000256" key="10">
    <source>
        <dbReference type="ARBA" id="ARBA00022989"/>
    </source>
</evidence>
<feature type="active site" description="Proton acceptor" evidence="15">
    <location>
        <position position="65"/>
    </location>
</feature>
<keyword evidence="12 19" id="KW-0472">Membrane</keyword>
<evidence type="ECO:0000256" key="15">
    <source>
        <dbReference type="PIRSR" id="PIRSR600829-1"/>
    </source>
</evidence>
<evidence type="ECO:0000256" key="17">
    <source>
        <dbReference type="PIRSR" id="PIRSR600829-3"/>
    </source>
</evidence>
<evidence type="ECO:0000256" key="18">
    <source>
        <dbReference type="PIRSR" id="PIRSR600829-4"/>
    </source>
</evidence>
<evidence type="ECO:0000256" key="9">
    <source>
        <dbReference type="ARBA" id="ARBA00022840"/>
    </source>
</evidence>
<dbReference type="GO" id="GO:0016301">
    <property type="term" value="F:kinase activity"/>
    <property type="evidence" value="ECO:0007669"/>
    <property type="project" value="UniProtKB-KW"/>
</dbReference>
<feature type="transmembrane region" description="Helical" evidence="19">
    <location>
        <begin position="92"/>
        <end position="113"/>
    </location>
</feature>
<feature type="binding site" evidence="17">
    <location>
        <begin position="90"/>
        <end position="91"/>
    </location>
    <ligand>
        <name>ATP</name>
        <dbReference type="ChEBI" id="CHEBI:30616"/>
    </ligand>
</feature>
<evidence type="ECO:0000256" key="1">
    <source>
        <dbReference type="ARBA" id="ARBA00004651"/>
    </source>
</evidence>
<feature type="binding site" evidence="17">
    <location>
        <position position="72"/>
    </location>
    <ligand>
        <name>ATP</name>
        <dbReference type="ChEBI" id="CHEBI:30616"/>
    </ligand>
</feature>
<evidence type="ECO:0000256" key="7">
    <source>
        <dbReference type="ARBA" id="ARBA00022741"/>
    </source>
</evidence>
<name>A0A926I1H1_9FIRM</name>
<evidence type="ECO:0000256" key="3">
    <source>
        <dbReference type="ARBA" id="ARBA00022475"/>
    </source>
</evidence>
<evidence type="ECO:0000256" key="14">
    <source>
        <dbReference type="ARBA" id="ARBA00023264"/>
    </source>
</evidence>
<dbReference type="EMBL" id="JACRSQ010000006">
    <property type="protein sequence ID" value="MBC8542991.1"/>
    <property type="molecule type" value="Genomic_DNA"/>
</dbReference>
<keyword evidence="18" id="KW-0460">Magnesium</keyword>
<dbReference type="RefSeq" id="WP_177715193.1">
    <property type="nucleotide sequence ID" value="NZ_JACRSQ010000006.1"/>
</dbReference>
<keyword evidence="13" id="KW-0594">Phospholipid biosynthesis</keyword>
<keyword evidence="18" id="KW-0479">Metal-binding</keyword>
<feature type="transmembrane region" description="Helical" evidence="19">
    <location>
        <begin position="125"/>
        <end position="147"/>
    </location>
</feature>
<dbReference type="InterPro" id="IPR036945">
    <property type="entry name" value="DAGK_sf"/>
</dbReference>
<comment type="caution">
    <text evidence="20">The sequence shown here is derived from an EMBL/GenBank/DDBJ whole genome shotgun (WGS) entry which is preliminary data.</text>
</comment>
<dbReference type="PANTHER" id="PTHR34299:SF1">
    <property type="entry name" value="DIACYLGLYCEROL KINASE"/>
    <property type="match status" value="1"/>
</dbReference>
<evidence type="ECO:0000256" key="4">
    <source>
        <dbReference type="ARBA" id="ARBA00022516"/>
    </source>
</evidence>